<evidence type="ECO:0000313" key="1">
    <source>
        <dbReference type="EMBL" id="STQ88523.1"/>
    </source>
</evidence>
<dbReference type="Proteomes" id="UP000255269">
    <property type="component" value="Unassembled WGS sequence"/>
</dbReference>
<organism evidence="1 2">
    <name type="scientific">Helicobacter pullorum</name>
    <dbReference type="NCBI Taxonomy" id="35818"/>
    <lineage>
        <taxon>Bacteria</taxon>
        <taxon>Pseudomonadati</taxon>
        <taxon>Campylobacterota</taxon>
        <taxon>Epsilonproteobacteria</taxon>
        <taxon>Campylobacterales</taxon>
        <taxon>Helicobacteraceae</taxon>
        <taxon>Helicobacter</taxon>
    </lineage>
</organism>
<gene>
    <name evidence="1" type="ORF">NCTC13156_01363</name>
</gene>
<dbReference type="RefSeq" id="WP_065829295.1">
    <property type="nucleotide sequence ID" value="NZ_MAOZ01000012.1"/>
</dbReference>
<name>A0A377Q3W2_9HELI</name>
<protein>
    <submittedName>
        <fullName evidence="1">Uncharacterized protein</fullName>
    </submittedName>
</protein>
<dbReference type="EMBL" id="UGJF01000001">
    <property type="protein sequence ID" value="STQ88523.1"/>
    <property type="molecule type" value="Genomic_DNA"/>
</dbReference>
<proteinExistence type="predicted"/>
<reference evidence="1 2" key="1">
    <citation type="submission" date="2018-06" db="EMBL/GenBank/DDBJ databases">
        <authorList>
            <consortium name="Pathogen Informatics"/>
            <person name="Doyle S."/>
        </authorList>
    </citation>
    <scope>NUCLEOTIDE SEQUENCE [LARGE SCALE GENOMIC DNA]</scope>
    <source>
        <strain evidence="1 2">NCTC13156</strain>
    </source>
</reference>
<dbReference type="AlphaFoldDB" id="A0A377Q3W2"/>
<accession>A0A377Q3W2</accession>
<evidence type="ECO:0000313" key="2">
    <source>
        <dbReference type="Proteomes" id="UP000255269"/>
    </source>
</evidence>
<sequence>MEFLILVVVVIVALYVLNLSIIKKFRRNLRNDIERSIMKNYKPFTDEEKKRWQEIMKEIDDR</sequence>